<accession>A0A2P6ARK5</accession>
<protein>
    <submittedName>
        <fullName evidence="1">Uncharacterized protein</fullName>
    </submittedName>
</protein>
<evidence type="ECO:0000313" key="1">
    <source>
        <dbReference type="EMBL" id="PQA37645.1"/>
    </source>
</evidence>
<organism evidence="1 2">
    <name type="scientific">Amnimonas aquatica</name>
    <dbReference type="NCBI Taxonomy" id="2094561"/>
    <lineage>
        <taxon>Bacteria</taxon>
        <taxon>Pseudomonadati</taxon>
        <taxon>Pseudomonadota</taxon>
        <taxon>Gammaproteobacteria</taxon>
        <taxon>Moraxellales</taxon>
        <taxon>Moraxellaceae</taxon>
        <taxon>Amnimonas</taxon>
    </lineage>
</organism>
<comment type="caution">
    <text evidence="1">The sequence shown here is derived from an EMBL/GenBank/DDBJ whole genome shotgun (WGS) entry which is preliminary data.</text>
</comment>
<dbReference type="AlphaFoldDB" id="A0A2P6ARK5"/>
<dbReference type="Proteomes" id="UP000243900">
    <property type="component" value="Unassembled WGS sequence"/>
</dbReference>
<keyword evidence="2" id="KW-1185">Reference proteome</keyword>
<name>A0A2P6ARK5_9GAMM</name>
<feature type="non-terminal residue" evidence="1">
    <location>
        <position position="155"/>
    </location>
</feature>
<sequence length="155" mass="16362">MLLAGLVPSLVQAGAEPWLPLSAPESPALWWALDTGPADSETSPQALIDRLSAWLRQDGPMLRPRPSGGLRIGLLARVPDAAGQQAVRILHPPHPLDAPWPGPAVTRHRALLLAAGLRVLEGAPAWPAGQSTLLQLALPVPSVSQSLRARLTLPL</sequence>
<gene>
    <name evidence="1" type="ORF">C5O18_07410</name>
</gene>
<reference evidence="2" key="1">
    <citation type="submission" date="2018-02" db="EMBL/GenBank/DDBJ databases">
        <title>Genome sequencing of Solimonas sp. HR-BB.</title>
        <authorList>
            <person name="Lee Y."/>
            <person name="Jeon C.O."/>
        </authorList>
    </citation>
    <scope>NUCLEOTIDE SEQUENCE [LARGE SCALE GENOMIC DNA]</scope>
    <source>
        <strain evidence="2">HR-E</strain>
    </source>
</reference>
<dbReference type="EMBL" id="PTQZ01000180">
    <property type="protein sequence ID" value="PQA37645.1"/>
    <property type="molecule type" value="Genomic_DNA"/>
</dbReference>
<evidence type="ECO:0000313" key="2">
    <source>
        <dbReference type="Proteomes" id="UP000243900"/>
    </source>
</evidence>
<proteinExistence type="predicted"/>